<evidence type="ECO:0000313" key="2">
    <source>
        <dbReference type="EMBL" id="AHG90640.1"/>
    </source>
</evidence>
<dbReference type="RefSeq" id="WP_025412107.1">
    <property type="nucleotide sequence ID" value="NZ_CP007128.1"/>
</dbReference>
<dbReference type="EMBL" id="CP007128">
    <property type="protein sequence ID" value="AHG90640.1"/>
    <property type="molecule type" value="Genomic_DNA"/>
</dbReference>
<dbReference type="Proteomes" id="UP000019151">
    <property type="component" value="Chromosome"/>
</dbReference>
<sequence>MTDPQQQPPPRRARLFLDRALSASAGVVALSALAVSLYQTKIMREQQRASAWPYVRVGHNWDQPGHGYAIHVANDGLGPAVVRAVEVRVDGVARPNWDAVARALLGRDARAYFTTFHRGSVLLPGTERSIVQLPVDSEAVAFWREAQRPLPSDTSRERLEIEACYCSLYDECWRIASDREEPRRVAACEPPRAPWTN</sequence>
<feature type="transmembrane region" description="Helical" evidence="1">
    <location>
        <begin position="20"/>
        <end position="38"/>
    </location>
</feature>
<evidence type="ECO:0000256" key="1">
    <source>
        <dbReference type="SAM" id="Phobius"/>
    </source>
</evidence>
<gene>
    <name evidence="2" type="ORF">J421_3103</name>
</gene>
<dbReference type="KEGG" id="gba:J421_3103"/>
<organism evidence="2 3">
    <name type="scientific">Gemmatirosa kalamazoonensis</name>
    <dbReference type="NCBI Taxonomy" id="861299"/>
    <lineage>
        <taxon>Bacteria</taxon>
        <taxon>Pseudomonadati</taxon>
        <taxon>Gemmatimonadota</taxon>
        <taxon>Gemmatimonadia</taxon>
        <taxon>Gemmatimonadales</taxon>
        <taxon>Gemmatimonadaceae</taxon>
        <taxon>Gemmatirosa</taxon>
    </lineage>
</organism>
<reference evidence="2 3" key="1">
    <citation type="journal article" date="2014" name="Genome Announc.">
        <title>Genome Sequence and Methylome of Soil Bacterium Gemmatirosa kalamazoonensis KBS708T, a Member of the Rarely Cultivated Gemmatimonadetes Phylum.</title>
        <authorList>
            <person name="Debruyn J.M."/>
            <person name="Radosevich M."/>
            <person name="Wommack K.E."/>
            <person name="Polson S.W."/>
            <person name="Hauser L.J."/>
            <person name="Fawaz M.N."/>
            <person name="Korlach J."/>
            <person name="Tsai Y.C."/>
        </authorList>
    </citation>
    <scope>NUCLEOTIDE SEQUENCE [LARGE SCALE GENOMIC DNA]</scope>
    <source>
        <strain evidence="2 3">KBS708</strain>
    </source>
</reference>
<evidence type="ECO:0000313" key="3">
    <source>
        <dbReference type="Proteomes" id="UP000019151"/>
    </source>
</evidence>
<proteinExistence type="predicted"/>
<dbReference type="OrthoDB" id="1492993at2"/>
<keyword evidence="3" id="KW-1185">Reference proteome</keyword>
<name>W0RJX1_9BACT</name>
<accession>W0RJX1</accession>
<dbReference type="InParanoid" id="W0RJX1"/>
<keyword evidence="1" id="KW-1133">Transmembrane helix</keyword>
<dbReference type="eggNOG" id="ENOG5033E3J">
    <property type="taxonomic scope" value="Bacteria"/>
</dbReference>
<dbReference type="AlphaFoldDB" id="W0RJX1"/>
<keyword evidence="1" id="KW-0812">Transmembrane</keyword>
<dbReference type="HOGENOM" id="CLU_1365039_0_0_0"/>
<keyword evidence="1" id="KW-0472">Membrane</keyword>
<dbReference type="STRING" id="861299.J421_3103"/>
<protein>
    <submittedName>
        <fullName evidence="2">Uncharacterized protein</fullName>
    </submittedName>
</protein>